<gene>
    <name evidence="5" type="ORF">H8705_12550</name>
</gene>
<evidence type="ECO:0000313" key="5">
    <source>
        <dbReference type="EMBL" id="MBC8586411.1"/>
    </source>
</evidence>
<dbReference type="EMBL" id="JACRTD010000011">
    <property type="protein sequence ID" value="MBC8586411.1"/>
    <property type="molecule type" value="Genomic_DNA"/>
</dbReference>
<evidence type="ECO:0000256" key="1">
    <source>
        <dbReference type="ARBA" id="ARBA00006284"/>
    </source>
</evidence>
<accession>A0A926IIJ0</accession>
<evidence type="ECO:0000256" key="3">
    <source>
        <dbReference type="ARBA" id="ARBA00022777"/>
    </source>
</evidence>
<keyword evidence="2 4" id="KW-0808">Transferase</keyword>
<dbReference type="Proteomes" id="UP000623678">
    <property type="component" value="Unassembled WGS sequence"/>
</dbReference>
<dbReference type="GO" id="GO:0031388">
    <property type="term" value="P:organic acid phosphorylation"/>
    <property type="evidence" value="ECO:0007669"/>
    <property type="project" value="UniProtKB-UniRule"/>
</dbReference>
<dbReference type="PANTHER" id="PTHR21599">
    <property type="entry name" value="GLYCERATE KINASE"/>
    <property type="match status" value="1"/>
</dbReference>
<comment type="caution">
    <text evidence="5">The sequence shown here is derived from an EMBL/GenBank/DDBJ whole genome shotgun (WGS) entry which is preliminary data.</text>
</comment>
<dbReference type="Pfam" id="PF02595">
    <property type="entry name" value="Gly_kinase"/>
    <property type="match status" value="1"/>
</dbReference>
<dbReference type="NCBIfam" id="TIGR00045">
    <property type="entry name" value="glycerate kinase"/>
    <property type="match status" value="1"/>
</dbReference>
<name>A0A926IIJ0_9FIRM</name>
<dbReference type="InterPro" id="IPR036129">
    <property type="entry name" value="Glycerate_kinase_sf"/>
</dbReference>
<evidence type="ECO:0000256" key="4">
    <source>
        <dbReference type="PIRNR" id="PIRNR006078"/>
    </source>
</evidence>
<keyword evidence="3 4" id="KW-0418">Kinase</keyword>
<dbReference type="InterPro" id="IPR018197">
    <property type="entry name" value="Glycerate_kinase_RE-like"/>
</dbReference>
<dbReference type="InterPro" id="IPR018193">
    <property type="entry name" value="Glyc_kinase_flavodox-like_fold"/>
</dbReference>
<dbReference type="InterPro" id="IPR004381">
    <property type="entry name" value="Glycerate_kinase"/>
</dbReference>
<evidence type="ECO:0000313" key="6">
    <source>
        <dbReference type="Proteomes" id="UP000623678"/>
    </source>
</evidence>
<protein>
    <submittedName>
        <fullName evidence="5">Glycerate kinase</fullName>
    </submittedName>
</protein>
<dbReference type="Gene3D" id="3.40.50.10350">
    <property type="entry name" value="Glycerate kinase, domain 1"/>
    <property type="match status" value="1"/>
</dbReference>
<keyword evidence="6" id="KW-1185">Reference proteome</keyword>
<dbReference type="GO" id="GO:0008887">
    <property type="term" value="F:glycerate kinase activity"/>
    <property type="evidence" value="ECO:0007669"/>
    <property type="project" value="UniProtKB-UniRule"/>
</dbReference>
<sequence>MKKCIVISDSFKGSLSSMTICEVAANSISRFFPDCEVIALPVADGGEGTVECFLRALPGQKITLPVHGPYQETIEASYARFGATAVIEMSAAAGLPLTYGKKNPSLTTTYGVGELMRHAVSQGAAHIILGLGGSATNDGGCGCAAAMGVEFYNSRGEKFLPVGASLDQIAKIDISPAKELLKNCAVTAMCDIENPMYGPAGAAYIFAPQKGASEEMTAMLDKNLRAFDTVLQSQLNIPSLGRVPGTGAAGAMGAGAIAFFGARLKSGIETVLDLVGFDQKLEGCDLVITGEGKIDSQSLKGKVVIGVARRAKKQNVPVIAIVGDVADDAYGAYEQGVSAIFSINRLAVPRAEAKQRSYEDYQHTLEDVLRLMKAIKKHPF</sequence>
<reference evidence="5" key="1">
    <citation type="submission" date="2020-08" db="EMBL/GenBank/DDBJ databases">
        <title>Genome public.</title>
        <authorList>
            <person name="Liu C."/>
            <person name="Sun Q."/>
        </authorList>
    </citation>
    <scope>NUCLEOTIDE SEQUENCE</scope>
    <source>
        <strain evidence="5">NSJ-64</strain>
    </source>
</reference>
<dbReference type="AlphaFoldDB" id="A0A926IIJ0"/>
<proteinExistence type="inferred from homology"/>
<organism evidence="5 6">
    <name type="scientific">Youxingia wuxianensis</name>
    <dbReference type="NCBI Taxonomy" id="2763678"/>
    <lineage>
        <taxon>Bacteria</taxon>
        <taxon>Bacillati</taxon>
        <taxon>Bacillota</taxon>
        <taxon>Clostridia</taxon>
        <taxon>Eubacteriales</taxon>
        <taxon>Oscillospiraceae</taxon>
        <taxon>Youxingia</taxon>
    </lineage>
</organism>
<dbReference type="PANTHER" id="PTHR21599:SF0">
    <property type="entry name" value="GLYCERATE KINASE"/>
    <property type="match status" value="1"/>
</dbReference>
<dbReference type="RefSeq" id="WP_262396132.1">
    <property type="nucleotide sequence ID" value="NZ_JACRTD010000011.1"/>
</dbReference>
<evidence type="ECO:0000256" key="2">
    <source>
        <dbReference type="ARBA" id="ARBA00022679"/>
    </source>
</evidence>
<comment type="similarity">
    <text evidence="1 4">Belongs to the glycerate kinase type-1 family.</text>
</comment>
<dbReference type="SUPFAM" id="SSF110738">
    <property type="entry name" value="Glycerate kinase I"/>
    <property type="match status" value="1"/>
</dbReference>
<dbReference type="Gene3D" id="3.90.1510.10">
    <property type="entry name" value="Glycerate kinase, domain 2"/>
    <property type="match status" value="1"/>
</dbReference>
<dbReference type="PIRSF" id="PIRSF006078">
    <property type="entry name" value="GlxK"/>
    <property type="match status" value="1"/>
</dbReference>